<evidence type="ECO:0000259" key="5">
    <source>
        <dbReference type="PROSITE" id="PS51635"/>
    </source>
</evidence>
<feature type="active site" description="Nucleophile" evidence="4">
    <location>
        <position position="39"/>
    </location>
</feature>
<evidence type="ECO:0000256" key="4">
    <source>
        <dbReference type="PROSITE-ProRule" id="PRU01161"/>
    </source>
</evidence>
<dbReference type="SUPFAM" id="SSF52151">
    <property type="entry name" value="FabD/lysophospholipase-like"/>
    <property type="match status" value="1"/>
</dbReference>
<accession>A0ABT1EF74</accession>
<comment type="caution">
    <text evidence="4">Lacks conserved residue(s) required for the propagation of feature annotation.</text>
</comment>
<dbReference type="Gene3D" id="3.40.1090.10">
    <property type="entry name" value="Cytosolic phospholipase A2 catalytic domain"/>
    <property type="match status" value="1"/>
</dbReference>
<proteinExistence type="predicted"/>
<dbReference type="Pfam" id="PF19890">
    <property type="entry name" value="DUF6363"/>
    <property type="match status" value="1"/>
</dbReference>
<dbReference type="InterPro" id="IPR045943">
    <property type="entry name" value="DUF6363"/>
</dbReference>
<keyword evidence="1 4" id="KW-0378">Hydrolase</keyword>
<feature type="short sequence motif" description="DGA/G" evidence="4">
    <location>
        <begin position="161"/>
        <end position="163"/>
    </location>
</feature>
<protein>
    <submittedName>
        <fullName evidence="6">Patatin family protein</fullName>
    </submittedName>
</protein>
<dbReference type="PANTHER" id="PTHR14226">
    <property type="entry name" value="NEUROPATHY TARGET ESTERASE/SWISS CHEESE D.MELANOGASTER"/>
    <property type="match status" value="1"/>
</dbReference>
<dbReference type="InterPro" id="IPR037483">
    <property type="entry name" value="YjjU-like"/>
</dbReference>
<dbReference type="RefSeq" id="WP_262068265.1">
    <property type="nucleotide sequence ID" value="NZ_JAMXOC010000003.1"/>
</dbReference>
<reference evidence="6 7" key="1">
    <citation type="journal article" date="2022" name="Genome Biol. Evol.">
        <title>Host diet, physiology and behaviors set the stage for Lachnospiraceae cladogenesis.</title>
        <authorList>
            <person name="Vera-Ponce De Leon A."/>
            <person name="Schneider M."/>
            <person name="Jahnes B.C."/>
            <person name="Sadowski V."/>
            <person name="Camuy-Velez L.A."/>
            <person name="Duan J."/>
            <person name="Sabree Z.L."/>
        </authorList>
    </citation>
    <scope>NUCLEOTIDE SEQUENCE [LARGE SCALE GENOMIC DNA]</scope>
    <source>
        <strain evidence="6 7">PAL227</strain>
    </source>
</reference>
<dbReference type="PROSITE" id="PS51635">
    <property type="entry name" value="PNPLA"/>
    <property type="match status" value="1"/>
</dbReference>
<sequence length="285" mass="32812">MEKGTIILEGGANRGLFTAGVLDYLMDQEFYFTHVVGVSMGACNAIDYVSRQPERTKKCIITDTEETNYYYGPTEILKEKSIMNMDLIFDKLPNELLPFDYETYFKSAMKCEQVVTNCVTGKAEYLDEREDKQRLLDITRASCSMPLVTPMAFVDGVPYLDGGLADSIPIKRAMTYGNKKIVLILTRNSGYRKKPTGKVVKGLYEGMYKRYPALVKTLINRNAQYNRTLEKIEEWEKKGYIYVIRPEMPTISRLEKDSSKQEAFYQHGVEQMTRQFDEVKKFLKG</sequence>
<feature type="short sequence motif" description="GXSXG" evidence="4">
    <location>
        <begin position="37"/>
        <end position="41"/>
    </location>
</feature>
<evidence type="ECO:0000313" key="7">
    <source>
        <dbReference type="Proteomes" id="UP001523565"/>
    </source>
</evidence>
<evidence type="ECO:0000256" key="3">
    <source>
        <dbReference type="ARBA" id="ARBA00023098"/>
    </source>
</evidence>
<keyword evidence="7" id="KW-1185">Reference proteome</keyword>
<dbReference type="CDD" id="cd07208">
    <property type="entry name" value="Pat_hypo_Ecoli_yjju_like"/>
    <property type="match status" value="1"/>
</dbReference>
<feature type="active site" description="Proton acceptor" evidence="4">
    <location>
        <position position="161"/>
    </location>
</feature>
<feature type="domain" description="PNPLA" evidence="5">
    <location>
        <begin position="6"/>
        <end position="174"/>
    </location>
</feature>
<dbReference type="EMBL" id="JAMZFV010000003">
    <property type="protein sequence ID" value="MCP1109355.1"/>
    <property type="molecule type" value="Genomic_DNA"/>
</dbReference>
<keyword evidence="2 4" id="KW-0442">Lipid degradation</keyword>
<evidence type="ECO:0000313" key="6">
    <source>
        <dbReference type="EMBL" id="MCP1109355.1"/>
    </source>
</evidence>
<dbReference type="InterPro" id="IPR002641">
    <property type="entry name" value="PNPLA_dom"/>
</dbReference>
<evidence type="ECO:0000256" key="2">
    <source>
        <dbReference type="ARBA" id="ARBA00022963"/>
    </source>
</evidence>
<dbReference type="Pfam" id="PF01734">
    <property type="entry name" value="Patatin"/>
    <property type="match status" value="1"/>
</dbReference>
<name>A0ABT1EF74_9FIRM</name>
<comment type="caution">
    <text evidence="6">The sequence shown here is derived from an EMBL/GenBank/DDBJ whole genome shotgun (WGS) entry which is preliminary data.</text>
</comment>
<evidence type="ECO:0000256" key="1">
    <source>
        <dbReference type="ARBA" id="ARBA00022801"/>
    </source>
</evidence>
<dbReference type="InterPro" id="IPR016035">
    <property type="entry name" value="Acyl_Trfase/lysoPLipase"/>
</dbReference>
<keyword evidence="3 4" id="KW-0443">Lipid metabolism</keyword>
<organism evidence="6 7">
    <name type="scientific">Ohessyouella blattaphilus</name>
    <dbReference type="NCBI Taxonomy" id="2949333"/>
    <lineage>
        <taxon>Bacteria</taxon>
        <taxon>Bacillati</taxon>
        <taxon>Bacillota</taxon>
        <taxon>Clostridia</taxon>
        <taxon>Lachnospirales</taxon>
        <taxon>Lachnospiraceae</taxon>
        <taxon>Ohessyouella</taxon>
    </lineage>
</organism>
<dbReference type="InterPro" id="IPR050301">
    <property type="entry name" value="NTE"/>
</dbReference>
<gene>
    <name evidence="6" type="ORF">NK118_03715</name>
</gene>
<dbReference type="Proteomes" id="UP001523565">
    <property type="component" value="Unassembled WGS sequence"/>
</dbReference>
<dbReference type="PANTHER" id="PTHR14226:SF25">
    <property type="entry name" value="PHOSPHOESTERASE"/>
    <property type="match status" value="1"/>
</dbReference>